<sequence>MHLDRGYSFEKQHQETLAPAQMGITYTTTRSYNVPFVNYGQTPKHGDKRIYLAEGGISSLRMMKKIAMVA</sequence>
<dbReference type="Proteomes" id="UP001224775">
    <property type="component" value="Unassembled WGS sequence"/>
</dbReference>
<dbReference type="AlphaFoldDB" id="A0AAD8Y4F0"/>
<comment type="caution">
    <text evidence="1">The sequence shown here is derived from an EMBL/GenBank/DDBJ whole genome shotgun (WGS) entry which is preliminary data.</text>
</comment>
<evidence type="ECO:0000313" key="2">
    <source>
        <dbReference type="Proteomes" id="UP001224775"/>
    </source>
</evidence>
<dbReference type="EMBL" id="JATAAI010000019">
    <property type="protein sequence ID" value="KAK1738874.1"/>
    <property type="molecule type" value="Genomic_DNA"/>
</dbReference>
<organism evidence="1 2">
    <name type="scientific">Skeletonema marinoi</name>
    <dbReference type="NCBI Taxonomy" id="267567"/>
    <lineage>
        <taxon>Eukaryota</taxon>
        <taxon>Sar</taxon>
        <taxon>Stramenopiles</taxon>
        <taxon>Ochrophyta</taxon>
        <taxon>Bacillariophyta</taxon>
        <taxon>Coscinodiscophyceae</taxon>
        <taxon>Thalassiosirophycidae</taxon>
        <taxon>Thalassiosirales</taxon>
        <taxon>Skeletonemataceae</taxon>
        <taxon>Skeletonema</taxon>
        <taxon>Skeletonema marinoi-dohrnii complex</taxon>
    </lineage>
</organism>
<proteinExistence type="predicted"/>
<protein>
    <submittedName>
        <fullName evidence="1">Uncharacterized protein</fullName>
    </submittedName>
</protein>
<gene>
    <name evidence="1" type="ORF">QTG54_010190</name>
</gene>
<name>A0AAD8Y4F0_9STRA</name>
<reference evidence="1" key="1">
    <citation type="submission" date="2023-06" db="EMBL/GenBank/DDBJ databases">
        <title>Survivors Of The Sea: Transcriptome response of Skeletonema marinoi to long-term dormancy.</title>
        <authorList>
            <person name="Pinder M.I.M."/>
            <person name="Kourtchenko O."/>
            <person name="Robertson E.K."/>
            <person name="Larsson T."/>
            <person name="Maumus F."/>
            <person name="Osuna-Cruz C.M."/>
            <person name="Vancaester E."/>
            <person name="Stenow R."/>
            <person name="Vandepoele K."/>
            <person name="Ploug H."/>
            <person name="Bruchert V."/>
            <person name="Godhe A."/>
            <person name="Topel M."/>
        </authorList>
    </citation>
    <scope>NUCLEOTIDE SEQUENCE</scope>
    <source>
        <strain evidence="1">R05AC</strain>
    </source>
</reference>
<accession>A0AAD8Y4F0</accession>
<evidence type="ECO:0000313" key="1">
    <source>
        <dbReference type="EMBL" id="KAK1738874.1"/>
    </source>
</evidence>
<keyword evidence="2" id="KW-1185">Reference proteome</keyword>